<feature type="domain" description="Porphobilinogen deaminase N-terminal" evidence="8">
    <location>
        <begin position="7"/>
        <end position="217"/>
    </location>
</feature>
<dbReference type="InterPro" id="IPR022417">
    <property type="entry name" value="Porphobilin_deaminase_N"/>
</dbReference>
<organism evidence="10 11">
    <name type="scientific">Intoshia linei</name>
    <dbReference type="NCBI Taxonomy" id="1819745"/>
    <lineage>
        <taxon>Eukaryota</taxon>
        <taxon>Metazoa</taxon>
        <taxon>Spiralia</taxon>
        <taxon>Lophotrochozoa</taxon>
        <taxon>Mesozoa</taxon>
        <taxon>Orthonectida</taxon>
        <taxon>Rhopaluridae</taxon>
        <taxon>Intoshia</taxon>
    </lineage>
</organism>
<keyword evidence="5" id="KW-0808">Transferase</keyword>
<dbReference type="InterPro" id="IPR000860">
    <property type="entry name" value="HemC"/>
</dbReference>
<evidence type="ECO:0000256" key="7">
    <source>
        <dbReference type="ARBA" id="ARBA00033064"/>
    </source>
</evidence>
<dbReference type="Pfam" id="PF01379">
    <property type="entry name" value="Porphobil_deam"/>
    <property type="match status" value="1"/>
</dbReference>
<dbReference type="FunFam" id="3.40.190.10:FF:000005">
    <property type="entry name" value="Porphobilinogen deaminase"/>
    <property type="match status" value="1"/>
</dbReference>
<keyword evidence="11" id="KW-1185">Reference proteome</keyword>
<evidence type="ECO:0000259" key="9">
    <source>
        <dbReference type="Pfam" id="PF03900"/>
    </source>
</evidence>
<dbReference type="GO" id="GO:0006782">
    <property type="term" value="P:protoporphyrinogen IX biosynthetic process"/>
    <property type="evidence" value="ECO:0007669"/>
    <property type="project" value="UniProtKB-UniPathway"/>
</dbReference>
<comment type="pathway">
    <text evidence="2">Porphyrin-containing compound metabolism; protoporphyrin-IX biosynthesis; coproporphyrinogen-III from 5-aminolevulinate: step 2/4.</text>
</comment>
<evidence type="ECO:0000256" key="1">
    <source>
        <dbReference type="ARBA" id="ARBA00001916"/>
    </source>
</evidence>
<dbReference type="InterPro" id="IPR036803">
    <property type="entry name" value="Porphobilinogen_deaminase_C_sf"/>
</dbReference>
<dbReference type="PRINTS" id="PR00151">
    <property type="entry name" value="PORPHBDMNASE"/>
</dbReference>
<dbReference type="Proteomes" id="UP000078046">
    <property type="component" value="Unassembled WGS sequence"/>
</dbReference>
<dbReference type="EC" id="2.5.1.61" evidence="4"/>
<dbReference type="PANTHER" id="PTHR11557">
    <property type="entry name" value="PORPHOBILINOGEN DEAMINASE"/>
    <property type="match status" value="1"/>
</dbReference>
<dbReference type="UniPathway" id="UPA00251">
    <property type="reaction ID" value="UER00319"/>
</dbReference>
<dbReference type="SUPFAM" id="SSF53850">
    <property type="entry name" value="Periplasmic binding protein-like II"/>
    <property type="match status" value="1"/>
</dbReference>
<dbReference type="PIRSF" id="PIRSF001438">
    <property type="entry name" value="4pyrrol_synth_OHMeBilane_synth"/>
    <property type="match status" value="1"/>
</dbReference>
<dbReference type="Gene3D" id="3.40.190.10">
    <property type="entry name" value="Periplasmic binding protein-like II"/>
    <property type="match status" value="2"/>
</dbReference>
<dbReference type="EMBL" id="LWCA01000351">
    <property type="protein sequence ID" value="OAF69005.1"/>
    <property type="molecule type" value="Genomic_DNA"/>
</dbReference>
<evidence type="ECO:0000256" key="4">
    <source>
        <dbReference type="ARBA" id="ARBA00012655"/>
    </source>
</evidence>
<protein>
    <recommendedName>
        <fullName evidence="4">hydroxymethylbilane synthase</fullName>
        <ecNumber evidence="4">2.5.1.61</ecNumber>
    </recommendedName>
    <alternativeName>
        <fullName evidence="7">Hydroxymethylbilane synthase</fullName>
    </alternativeName>
</protein>
<comment type="cofactor">
    <cofactor evidence="1">
        <name>dipyrromethane</name>
        <dbReference type="ChEBI" id="CHEBI:60342"/>
    </cofactor>
</comment>
<evidence type="ECO:0000256" key="2">
    <source>
        <dbReference type="ARBA" id="ARBA00004735"/>
    </source>
</evidence>
<gene>
    <name evidence="10" type="ORF">A3Q56_03262</name>
</gene>
<dbReference type="PROSITE" id="PS00533">
    <property type="entry name" value="PORPHOBILINOGEN_DEAM"/>
    <property type="match status" value="1"/>
</dbReference>
<evidence type="ECO:0000313" key="10">
    <source>
        <dbReference type="EMBL" id="OAF69005.1"/>
    </source>
</evidence>
<reference evidence="10 11" key="1">
    <citation type="submission" date="2016-04" db="EMBL/GenBank/DDBJ databases">
        <title>The genome of Intoshia linei affirms orthonectids as highly simplified spiralians.</title>
        <authorList>
            <person name="Mikhailov K.V."/>
            <person name="Slusarev G.S."/>
            <person name="Nikitin M.A."/>
            <person name="Logacheva M.D."/>
            <person name="Penin A."/>
            <person name="Aleoshin V."/>
            <person name="Panchin Y.V."/>
        </authorList>
    </citation>
    <scope>NUCLEOTIDE SEQUENCE [LARGE SCALE GENOMIC DNA]</scope>
    <source>
        <strain evidence="10">Intl2013</strain>
        <tissue evidence="10">Whole animal</tissue>
    </source>
</reference>
<dbReference type="Gene3D" id="3.30.160.40">
    <property type="entry name" value="Porphobilinogen deaminase, C-terminal domain"/>
    <property type="match status" value="1"/>
</dbReference>
<dbReference type="InterPro" id="IPR022419">
    <property type="entry name" value="Porphobilin_deaminase_cofac_BS"/>
</dbReference>
<dbReference type="GO" id="GO:0004418">
    <property type="term" value="F:hydroxymethylbilane synthase activity"/>
    <property type="evidence" value="ECO:0007669"/>
    <property type="project" value="UniProtKB-EC"/>
</dbReference>
<dbReference type="NCBIfam" id="TIGR00212">
    <property type="entry name" value="hemC"/>
    <property type="match status" value="1"/>
</dbReference>
<dbReference type="Pfam" id="PF03900">
    <property type="entry name" value="Porphobil_deamC"/>
    <property type="match status" value="1"/>
</dbReference>
<feature type="domain" description="Porphobilinogen deaminase C-terminal" evidence="9">
    <location>
        <begin position="231"/>
        <end position="284"/>
    </location>
</feature>
<comment type="similarity">
    <text evidence="3">Belongs to the HMBS family.</text>
</comment>
<evidence type="ECO:0000259" key="8">
    <source>
        <dbReference type="Pfam" id="PF01379"/>
    </source>
</evidence>
<dbReference type="GO" id="GO:0005737">
    <property type="term" value="C:cytoplasm"/>
    <property type="evidence" value="ECO:0007669"/>
    <property type="project" value="TreeGrafter"/>
</dbReference>
<evidence type="ECO:0000256" key="3">
    <source>
        <dbReference type="ARBA" id="ARBA00005638"/>
    </source>
</evidence>
<keyword evidence="6" id="KW-0627">Porphyrin biosynthesis</keyword>
<name>A0A177B407_9BILA</name>
<dbReference type="OrthoDB" id="564646at2759"/>
<dbReference type="SUPFAM" id="SSF54782">
    <property type="entry name" value="Porphobilinogen deaminase (hydroxymethylbilane synthase), C-terminal domain"/>
    <property type="match status" value="1"/>
</dbReference>
<dbReference type="PANTHER" id="PTHR11557:SF0">
    <property type="entry name" value="PORPHOBILINOGEN DEAMINASE"/>
    <property type="match status" value="1"/>
</dbReference>
<proteinExistence type="inferred from homology"/>
<accession>A0A177B407</accession>
<sequence>MVQTKVYIGTRGSQLARLQTQYVIDLLKTNHSDIIYETVIIDATADKDQLYSIFSRTNINIFTKELENSLMLSKVDFVVHSCKDLASFMDARLAIGAIVKREDPRDVVIMKKDSVYKKISELPPGAVLGTSSIRRMSQLKKCHPHLNFMPIRGNVNTRLRKLDTQSNYDCLVLAAAGLHRLSLTDRITEYLDSKTCMFAPGQGALAVQCRFEDKSMLNMLRDICDFNATAQIIAERSLFKYLNSGCVSPLGVHFVDVDNTVNLRASVVSLDGQIYAECEHRYDIKNRTEEKNKTTDVVIEEDSKMFTGVYIHDMDRASMLSAQQCGERLSGLLVHKGAKRIICDAIKQSQNI</sequence>
<dbReference type="InterPro" id="IPR022418">
    <property type="entry name" value="Porphobilinogen_deaminase_C"/>
</dbReference>
<dbReference type="AlphaFoldDB" id="A0A177B407"/>
<evidence type="ECO:0000256" key="6">
    <source>
        <dbReference type="ARBA" id="ARBA00023244"/>
    </source>
</evidence>
<evidence type="ECO:0000313" key="11">
    <source>
        <dbReference type="Proteomes" id="UP000078046"/>
    </source>
</evidence>
<comment type="caution">
    <text evidence="10">The sequence shown here is derived from an EMBL/GenBank/DDBJ whole genome shotgun (WGS) entry which is preliminary data.</text>
</comment>
<evidence type="ECO:0000256" key="5">
    <source>
        <dbReference type="ARBA" id="ARBA00022679"/>
    </source>
</evidence>